<dbReference type="KEGG" id="cagg:HYG79_12110"/>
<evidence type="ECO:0000313" key="3">
    <source>
        <dbReference type="Proteomes" id="UP000509302"/>
    </source>
</evidence>
<dbReference type="AlphaFoldDB" id="A0A7H9ARM4"/>
<dbReference type="Proteomes" id="UP000509302">
    <property type="component" value="Chromosome"/>
</dbReference>
<dbReference type="RefSeq" id="WP_179242343.1">
    <property type="nucleotide sequence ID" value="NZ_CP058595.1"/>
</dbReference>
<keyword evidence="3" id="KW-1185">Reference proteome</keyword>
<evidence type="ECO:0000256" key="1">
    <source>
        <dbReference type="SAM" id="MobiDB-lite"/>
    </source>
</evidence>
<feature type="region of interest" description="Disordered" evidence="1">
    <location>
        <begin position="366"/>
        <end position="392"/>
    </location>
</feature>
<reference evidence="2 3" key="1">
    <citation type="journal article" date="2006" name="Int. J. Syst. Evol. Microbiol.">
        <title>Costertonia aggregata gen. nov., sp. nov., a mesophilic marine bacterium of the family Flavobacteriaceae, isolated from a mature biofilm.</title>
        <authorList>
            <person name="Kwon K.K."/>
            <person name="Lee Y.K."/>
            <person name="Lee H.K."/>
        </authorList>
    </citation>
    <scope>NUCLEOTIDE SEQUENCE [LARGE SCALE GENOMIC DNA]</scope>
    <source>
        <strain evidence="2 3">KCCM 42265</strain>
    </source>
</reference>
<name>A0A7H9ARM4_9FLAO</name>
<sequence>MDKKKDNNVLISNNIAVLQLNNYTKPIIKEVSSKDWVLNGDENSHFQYLIDRKNGSPTNSTIIKKYISFIYGKGLTVNDDKDVLRLFPKKEVRKIVSDYKLFGSATFQVIYSKGKGALRKVTGVFHIPRETIAPNKMNDKGEILTYWYCKDWTNPKKNVPEPYPAFGTSKEAIEIYEIKPYEAGKQYYASADYEAGLEYCQLEEEISHYSISHIQNGLSAGWVINLNNGIPEKELQDEMERGIMQKVTGSSAAGNVILSFNNSTDTKTTVEPFPQNASHKQWEFWTQEAKTQIMVSHEVTNPILFGLEKTTGFGNNAEEIETSAKFLYGTVIMPYQETILDAFQEVAMYNGKEVEFEFKPLIDFSKNDGTTTGTGENVELSSTSGDVKKKSSPDLELDNFTANALIDSGEDESSMKGYEVVHESIVSEEPTDLFETKLATVVTGKPNTKSEQDNPLFRVRYIYSPQTVSNNSREFCRKMVGAGKVYRREDIEAAGQKVVNAGLGANGSDTYSIWKYKGGVNCKHFWQRRVYLRTNNTIITVNEARRKILELEPDQRDLVRLPTNEKEVAQSASSSNNFWKIN</sequence>
<protein>
    <recommendedName>
        <fullName evidence="4">Phage portal protein</fullName>
    </recommendedName>
</protein>
<accession>A0A7H9ARM4</accession>
<proteinExistence type="predicted"/>
<evidence type="ECO:0000313" key="2">
    <source>
        <dbReference type="EMBL" id="QLG46057.1"/>
    </source>
</evidence>
<gene>
    <name evidence="2" type="ORF">HYG79_12110</name>
</gene>
<evidence type="ECO:0008006" key="4">
    <source>
        <dbReference type="Google" id="ProtNLM"/>
    </source>
</evidence>
<organism evidence="2 3">
    <name type="scientific">Costertonia aggregata</name>
    <dbReference type="NCBI Taxonomy" id="343403"/>
    <lineage>
        <taxon>Bacteria</taxon>
        <taxon>Pseudomonadati</taxon>
        <taxon>Bacteroidota</taxon>
        <taxon>Flavobacteriia</taxon>
        <taxon>Flavobacteriales</taxon>
        <taxon>Flavobacteriaceae</taxon>
        <taxon>Costertonia</taxon>
    </lineage>
</organism>
<feature type="compositionally biased region" description="Polar residues" evidence="1">
    <location>
        <begin position="367"/>
        <end position="385"/>
    </location>
</feature>
<dbReference type="EMBL" id="CP058595">
    <property type="protein sequence ID" value="QLG46057.1"/>
    <property type="molecule type" value="Genomic_DNA"/>
</dbReference>